<dbReference type="KEGG" id="pseb:EOK75_18475"/>
<feature type="domain" description="Amidohydrolase-related" evidence="1">
    <location>
        <begin position="24"/>
        <end position="290"/>
    </location>
</feature>
<protein>
    <submittedName>
        <fullName evidence="2">Amidohydrolase</fullName>
    </submittedName>
</protein>
<evidence type="ECO:0000313" key="3">
    <source>
        <dbReference type="Proteomes" id="UP000298631"/>
    </source>
</evidence>
<dbReference type="Gene3D" id="3.20.20.140">
    <property type="entry name" value="Metal-dependent hydrolases"/>
    <property type="match status" value="1"/>
</dbReference>
<dbReference type="PANTHER" id="PTHR35563">
    <property type="entry name" value="BARREL METAL-DEPENDENT HYDROLASE, PUTATIVE (AFU_ORTHOLOGUE AFUA_1G16240)-RELATED"/>
    <property type="match status" value="1"/>
</dbReference>
<geneLocation type="plasmid" evidence="2 3">
    <name>unnamed1</name>
</geneLocation>
<dbReference type="Pfam" id="PF04909">
    <property type="entry name" value="Amidohydro_2"/>
    <property type="match status" value="1"/>
</dbReference>
<dbReference type="OrthoDB" id="9787654at2"/>
<keyword evidence="3" id="KW-1185">Reference proteome</keyword>
<dbReference type="RefSeq" id="WP_137195485.1">
    <property type="nucleotide sequence ID" value="NZ_CP039965.1"/>
</dbReference>
<sequence length="290" mass="32309">MQSKASPTITAPPTTAFTDVTNGCDCHAHIIGDDSEFPMDPNRSETPATGSLDHWLDKYRTHLAQLGLTRGVIVHSMIYGLDNSITAEAIARLGRDNFRGVALLTSDVSDEVLDYMAEQGFKGARLNYIHGGVLDWEGAKSLAPRLKSRGMHLQILLHTHMHMVEIAPELMRLPCDVVIDHMGWPDTSAGPDEPGFNTFLRSLETGKMWLKLSAPYRLCNSPYREVDSFVTRTLEVNPERCLWGSDWPYLMRGAAKRPEIEDLTEAFLRVVPVSQRQTVLASNPATLFGF</sequence>
<dbReference type="InterPro" id="IPR032466">
    <property type="entry name" value="Metal_Hydrolase"/>
</dbReference>
<name>A0A4P8EKW1_9RHOB</name>
<dbReference type="PANTHER" id="PTHR35563:SF2">
    <property type="entry name" value="BARREL METAL-DEPENDENT HYDROLASE, PUTATIVE (AFU_ORTHOLOGUE AFUA_1G16240)-RELATED"/>
    <property type="match status" value="1"/>
</dbReference>
<evidence type="ECO:0000313" key="2">
    <source>
        <dbReference type="EMBL" id="QCO57677.1"/>
    </source>
</evidence>
<gene>
    <name evidence="2" type="ORF">EOK75_18475</name>
</gene>
<keyword evidence="2" id="KW-0378">Hydrolase</keyword>
<organism evidence="2 3">
    <name type="scientific">Pseudorhodobacter turbinis</name>
    <dbReference type="NCBI Taxonomy" id="2500533"/>
    <lineage>
        <taxon>Bacteria</taxon>
        <taxon>Pseudomonadati</taxon>
        <taxon>Pseudomonadota</taxon>
        <taxon>Alphaproteobacteria</taxon>
        <taxon>Rhodobacterales</taxon>
        <taxon>Paracoccaceae</taxon>
        <taxon>Pseudorhodobacter</taxon>
    </lineage>
</organism>
<dbReference type="Proteomes" id="UP000298631">
    <property type="component" value="Plasmid unnamed1"/>
</dbReference>
<dbReference type="GO" id="GO:0016787">
    <property type="term" value="F:hydrolase activity"/>
    <property type="evidence" value="ECO:0007669"/>
    <property type="project" value="UniProtKB-KW"/>
</dbReference>
<dbReference type="InterPro" id="IPR006680">
    <property type="entry name" value="Amidohydro-rel"/>
</dbReference>
<proteinExistence type="predicted"/>
<dbReference type="AlphaFoldDB" id="A0A4P8EKW1"/>
<keyword evidence="2" id="KW-0614">Plasmid</keyword>
<accession>A0A4P8EKW1</accession>
<evidence type="ECO:0000259" key="1">
    <source>
        <dbReference type="Pfam" id="PF04909"/>
    </source>
</evidence>
<dbReference type="SUPFAM" id="SSF51556">
    <property type="entry name" value="Metallo-dependent hydrolases"/>
    <property type="match status" value="1"/>
</dbReference>
<dbReference type="EMBL" id="CP039965">
    <property type="protein sequence ID" value="QCO57677.1"/>
    <property type="molecule type" value="Genomic_DNA"/>
</dbReference>
<reference evidence="2 3" key="1">
    <citation type="submission" date="2019-05" db="EMBL/GenBank/DDBJ databases">
        <title>Pseudorhodobacter turbinis sp. nov., isolated from the gut of the Korean turban shell.</title>
        <authorList>
            <person name="Jeong Y.-S."/>
            <person name="Kang W.-R."/>
            <person name="Bae J.-W."/>
        </authorList>
    </citation>
    <scope>NUCLEOTIDE SEQUENCE [LARGE SCALE GENOMIC DNA]</scope>
    <source>
        <strain evidence="2 3">S12M18</strain>
        <plasmid evidence="2 3">unnamed1</plasmid>
    </source>
</reference>
<dbReference type="InterPro" id="IPR052358">
    <property type="entry name" value="Aro_Compnd_Degr_Hydrolases"/>
</dbReference>